<reference evidence="7 8" key="1">
    <citation type="submission" date="2019-03" db="EMBL/GenBank/DDBJ databases">
        <title>Arthrobacter sp. nov., an bacterium isolated from biocrust in Mu Us Desert.</title>
        <authorList>
            <person name="Lixiong L."/>
        </authorList>
    </citation>
    <scope>NUCLEOTIDE SEQUENCE [LARGE SCALE GENOMIC DNA]</scope>
    <source>
        <strain evidence="7 8">SLN-3</strain>
    </source>
</reference>
<evidence type="ECO:0000313" key="7">
    <source>
        <dbReference type="EMBL" id="TDK28321.1"/>
    </source>
</evidence>
<comment type="caution">
    <text evidence="7">The sequence shown here is derived from an EMBL/GenBank/DDBJ whole genome shotgun (WGS) entry which is preliminary data.</text>
</comment>
<evidence type="ECO:0000259" key="6">
    <source>
        <dbReference type="PROSITE" id="PS50977"/>
    </source>
</evidence>
<evidence type="ECO:0000256" key="4">
    <source>
        <dbReference type="PROSITE-ProRule" id="PRU00335"/>
    </source>
</evidence>
<feature type="DNA-binding region" description="H-T-H motif" evidence="4">
    <location>
        <begin position="52"/>
        <end position="71"/>
    </location>
</feature>
<dbReference type="InterPro" id="IPR036271">
    <property type="entry name" value="Tet_transcr_reg_TetR-rel_C_sf"/>
</dbReference>
<accession>A0A4R5U3N3</accession>
<dbReference type="Proteomes" id="UP000295411">
    <property type="component" value="Unassembled WGS sequence"/>
</dbReference>
<organism evidence="7 8">
    <name type="scientific">Arthrobacter crusticola</name>
    <dbReference type="NCBI Taxonomy" id="2547960"/>
    <lineage>
        <taxon>Bacteria</taxon>
        <taxon>Bacillati</taxon>
        <taxon>Actinomycetota</taxon>
        <taxon>Actinomycetes</taxon>
        <taxon>Micrococcales</taxon>
        <taxon>Micrococcaceae</taxon>
        <taxon>Arthrobacter</taxon>
    </lineage>
</organism>
<dbReference type="EMBL" id="SMTK01000001">
    <property type="protein sequence ID" value="TDK28321.1"/>
    <property type="molecule type" value="Genomic_DNA"/>
</dbReference>
<dbReference type="InterPro" id="IPR004111">
    <property type="entry name" value="Repressor_TetR_C"/>
</dbReference>
<dbReference type="InterPro" id="IPR001647">
    <property type="entry name" value="HTH_TetR"/>
</dbReference>
<sequence length="251" mass="27668">MNRRDPVPQDVPGDAATPGTDGRGKRRSPLTSQIVLQAALELVDVEGLEALSMRRLGHKLDRDPMALYRYAANRDALLDGLTELLLDQWVISGAGPGDADWPWQDQLRQAAHGFRLLVLQHPHVMPLLVTRPLSTPLGLRPLGALRPLEQLLAVFTRAGFGPSGALHAYRAYYGFLIGHVINELEEFVVNPDEDDTGLRLGLHRLPAKDFPHLRRLASQLLDYDGQAELDQGITIVLRGLQSQLESPAGPQ</sequence>
<dbReference type="RefSeq" id="WP_133402727.1">
    <property type="nucleotide sequence ID" value="NZ_SMTK01000001.1"/>
</dbReference>
<evidence type="ECO:0000313" key="8">
    <source>
        <dbReference type="Proteomes" id="UP000295411"/>
    </source>
</evidence>
<gene>
    <name evidence="7" type="ORF">E2F48_03740</name>
</gene>
<keyword evidence="2 4" id="KW-0238">DNA-binding</keyword>
<dbReference type="AlphaFoldDB" id="A0A4R5U3N3"/>
<dbReference type="SUPFAM" id="SSF46689">
    <property type="entry name" value="Homeodomain-like"/>
    <property type="match status" value="1"/>
</dbReference>
<dbReference type="Pfam" id="PF02909">
    <property type="entry name" value="TetR_C_1"/>
    <property type="match status" value="1"/>
</dbReference>
<dbReference type="GO" id="GO:0045892">
    <property type="term" value="P:negative regulation of DNA-templated transcription"/>
    <property type="evidence" value="ECO:0007669"/>
    <property type="project" value="InterPro"/>
</dbReference>
<dbReference type="SUPFAM" id="SSF48498">
    <property type="entry name" value="Tetracyclin repressor-like, C-terminal domain"/>
    <property type="match status" value="1"/>
</dbReference>
<feature type="region of interest" description="Disordered" evidence="5">
    <location>
        <begin position="1"/>
        <end position="28"/>
    </location>
</feature>
<dbReference type="OrthoDB" id="329481at2"/>
<dbReference type="GO" id="GO:0003677">
    <property type="term" value="F:DNA binding"/>
    <property type="evidence" value="ECO:0007669"/>
    <property type="project" value="UniProtKB-UniRule"/>
</dbReference>
<feature type="domain" description="HTH tetR-type" evidence="6">
    <location>
        <begin position="29"/>
        <end position="89"/>
    </location>
</feature>
<proteinExistence type="predicted"/>
<evidence type="ECO:0000256" key="5">
    <source>
        <dbReference type="SAM" id="MobiDB-lite"/>
    </source>
</evidence>
<protein>
    <submittedName>
        <fullName evidence="7">TetR family transcriptional regulator</fullName>
    </submittedName>
</protein>
<dbReference type="Gene3D" id="1.10.10.60">
    <property type="entry name" value="Homeodomain-like"/>
    <property type="match status" value="1"/>
</dbReference>
<evidence type="ECO:0000256" key="3">
    <source>
        <dbReference type="ARBA" id="ARBA00023163"/>
    </source>
</evidence>
<dbReference type="Gene3D" id="1.10.357.10">
    <property type="entry name" value="Tetracycline Repressor, domain 2"/>
    <property type="match status" value="1"/>
</dbReference>
<evidence type="ECO:0000256" key="1">
    <source>
        <dbReference type="ARBA" id="ARBA00023015"/>
    </source>
</evidence>
<dbReference type="InterPro" id="IPR009057">
    <property type="entry name" value="Homeodomain-like_sf"/>
</dbReference>
<evidence type="ECO:0000256" key="2">
    <source>
        <dbReference type="ARBA" id="ARBA00023125"/>
    </source>
</evidence>
<name>A0A4R5U3N3_9MICC</name>
<dbReference type="PROSITE" id="PS50977">
    <property type="entry name" value="HTH_TETR_2"/>
    <property type="match status" value="1"/>
</dbReference>
<keyword evidence="8" id="KW-1185">Reference proteome</keyword>
<keyword evidence="1" id="KW-0805">Transcription regulation</keyword>
<keyword evidence="3" id="KW-0804">Transcription</keyword>